<evidence type="ECO:0000313" key="5">
    <source>
        <dbReference type="Proteomes" id="UP000275024"/>
    </source>
</evidence>
<evidence type="ECO:0000313" key="3">
    <source>
        <dbReference type="EMBL" id="RKN18582.1"/>
    </source>
</evidence>
<feature type="compositionally biased region" description="Basic and acidic residues" evidence="1">
    <location>
        <begin position="52"/>
        <end position="68"/>
    </location>
</feature>
<feature type="compositionally biased region" description="Basic and acidic residues" evidence="1">
    <location>
        <begin position="27"/>
        <end position="37"/>
    </location>
</feature>
<name>A0A3A9W0I1_9ACTN</name>
<dbReference type="EMBL" id="RBDX01000021">
    <property type="protein sequence ID" value="RKN06252.1"/>
    <property type="molecule type" value="Genomic_DNA"/>
</dbReference>
<feature type="region of interest" description="Disordered" evidence="1">
    <location>
        <begin position="1"/>
        <end position="68"/>
    </location>
</feature>
<evidence type="ECO:0000256" key="1">
    <source>
        <dbReference type="SAM" id="MobiDB-lite"/>
    </source>
</evidence>
<dbReference type="AlphaFoldDB" id="A0A3A9W0I1"/>
<sequence length="68" mass="7756">MPRLGITDHADVRPVVPPRRQPRREHPRFAEQVERLSRMPGSTVTPAQGKLAADRHRDFARKFSDAEG</sequence>
<dbReference type="EMBL" id="RBDY01000018">
    <property type="protein sequence ID" value="RKN18582.1"/>
    <property type="molecule type" value="Genomic_DNA"/>
</dbReference>
<proteinExistence type="predicted"/>
<reference evidence="4 5" key="1">
    <citation type="submission" date="2018-09" db="EMBL/GenBank/DDBJ databases">
        <title>Streptomyces sp. nov. DS1-2, an endophytic actinomycete isolated from roots of Dendrobium scabrilingue.</title>
        <authorList>
            <person name="Kuncharoen N."/>
            <person name="Kudo T."/>
            <person name="Ohkuma M."/>
            <person name="Yuki M."/>
            <person name="Tanasupawat S."/>
        </authorList>
    </citation>
    <scope>NUCLEOTIDE SEQUENCE [LARGE SCALE GENOMIC DNA]</scope>
    <source>
        <strain evidence="2 5">AZ1-7</strain>
        <strain evidence="3 4">DS1-2</strain>
    </source>
</reference>
<feature type="compositionally biased region" description="Basic and acidic residues" evidence="1">
    <location>
        <begin position="1"/>
        <end position="12"/>
    </location>
</feature>
<keyword evidence="4" id="KW-1185">Reference proteome</keyword>
<protein>
    <submittedName>
        <fullName evidence="2">Uncharacterized protein</fullName>
    </submittedName>
</protein>
<gene>
    <name evidence="3" type="ORF">D7318_21235</name>
    <name evidence="2" type="ORF">D7319_22375</name>
</gene>
<accession>A0A3A9W0I1</accession>
<organism evidence="2 5">
    <name type="scientific">Streptomyces radicis</name>
    <dbReference type="NCBI Taxonomy" id="1750517"/>
    <lineage>
        <taxon>Bacteria</taxon>
        <taxon>Bacillati</taxon>
        <taxon>Actinomycetota</taxon>
        <taxon>Actinomycetes</taxon>
        <taxon>Kitasatosporales</taxon>
        <taxon>Streptomycetaceae</taxon>
        <taxon>Streptomyces</taxon>
    </lineage>
</organism>
<dbReference type="Proteomes" id="UP000268652">
    <property type="component" value="Unassembled WGS sequence"/>
</dbReference>
<comment type="caution">
    <text evidence="2">The sequence shown here is derived from an EMBL/GenBank/DDBJ whole genome shotgun (WGS) entry which is preliminary data.</text>
</comment>
<evidence type="ECO:0000313" key="4">
    <source>
        <dbReference type="Proteomes" id="UP000268652"/>
    </source>
</evidence>
<dbReference type="Proteomes" id="UP000275024">
    <property type="component" value="Unassembled WGS sequence"/>
</dbReference>
<evidence type="ECO:0000313" key="2">
    <source>
        <dbReference type="EMBL" id="RKN06252.1"/>
    </source>
</evidence>